<dbReference type="EMBL" id="PCWR01000055">
    <property type="protein sequence ID" value="PIR06478.1"/>
    <property type="molecule type" value="Genomic_DNA"/>
</dbReference>
<keyword evidence="1" id="KW-0812">Transmembrane</keyword>
<dbReference type="AlphaFoldDB" id="A0A2H0NC51"/>
<feature type="transmembrane region" description="Helical" evidence="1">
    <location>
        <begin position="362"/>
        <end position="382"/>
    </location>
</feature>
<dbReference type="Proteomes" id="UP000228867">
    <property type="component" value="Unassembled WGS sequence"/>
</dbReference>
<evidence type="ECO:0000256" key="1">
    <source>
        <dbReference type="SAM" id="Phobius"/>
    </source>
</evidence>
<protein>
    <submittedName>
        <fullName evidence="2">Uncharacterized protein</fullName>
    </submittedName>
</protein>
<keyword evidence="1" id="KW-1133">Transmembrane helix</keyword>
<name>A0A2H0NC51_9BACT</name>
<evidence type="ECO:0000313" key="2">
    <source>
        <dbReference type="EMBL" id="PIR06478.1"/>
    </source>
</evidence>
<evidence type="ECO:0000313" key="3">
    <source>
        <dbReference type="Proteomes" id="UP000228867"/>
    </source>
</evidence>
<accession>A0A2H0NC51</accession>
<gene>
    <name evidence="2" type="ORF">COV54_02460</name>
</gene>
<feature type="transmembrane region" description="Helical" evidence="1">
    <location>
        <begin position="333"/>
        <end position="350"/>
    </location>
</feature>
<comment type="caution">
    <text evidence="2">The sequence shown here is derived from an EMBL/GenBank/DDBJ whole genome shotgun (WGS) entry which is preliminary data.</text>
</comment>
<reference evidence="2 3" key="1">
    <citation type="submission" date="2017-09" db="EMBL/GenBank/DDBJ databases">
        <title>Depth-based differentiation of microbial function through sediment-hosted aquifers and enrichment of novel symbionts in the deep terrestrial subsurface.</title>
        <authorList>
            <person name="Probst A.J."/>
            <person name="Ladd B."/>
            <person name="Jarett J.K."/>
            <person name="Geller-Mcgrath D.E."/>
            <person name="Sieber C.M."/>
            <person name="Emerson J.B."/>
            <person name="Anantharaman K."/>
            <person name="Thomas B.C."/>
            <person name="Malmstrom R."/>
            <person name="Stieglmeier M."/>
            <person name="Klingl A."/>
            <person name="Woyke T."/>
            <person name="Ryan C.M."/>
            <person name="Banfield J.F."/>
        </authorList>
    </citation>
    <scope>NUCLEOTIDE SEQUENCE [LARGE SCALE GENOMIC DNA]</scope>
    <source>
        <strain evidence="2">CG11_big_fil_rev_8_21_14_0_20_38_23</strain>
    </source>
</reference>
<keyword evidence="1" id="KW-0472">Membrane</keyword>
<proteinExistence type="predicted"/>
<organism evidence="2 3">
    <name type="scientific">Candidatus Jorgensenbacteria bacterium CG11_big_fil_rev_8_21_14_0_20_38_23</name>
    <dbReference type="NCBI Taxonomy" id="1974594"/>
    <lineage>
        <taxon>Bacteria</taxon>
        <taxon>Candidatus Joergenseniibacteriota</taxon>
    </lineage>
</organism>
<sequence length="402" mass="46843">MENIPQSSHQITKIITGGWYPRTQLHMVEVYKFFTEGESDLELSKQKLQKFHKALNIAKVTKEPGGLEYVKAETINGLMIKYFEDGLYTIETASDDIEDAQKKLDDYVHNAFEPAISYLFSLGAPIPKILANIETPHPPRTTVIGITSQNLKDFIVDKKKFGEVYDQSFTNEITVFRTNKCILIIALSTKKDLIEEIAYQQIFFREFNDQLKSYLNIHRVIWEKIAVIKNKEKIAAQEADIFRDELDAYQETINFINYRLNQMKTFIGTRAKIAKSIQVDKYLSDLFQYEFETLLDTYEYIRELWQMTKDYVASAIQLIVEVKNQSTEQSIQILKLITIAYALVLIWVYINEAPQFSTTGLLYYSLIIVLAWLINYLVNFISRRQKHQLKFRKGGSVKEESH</sequence>